<dbReference type="InterPro" id="IPR010064">
    <property type="entry name" value="HK97-gp10_tail"/>
</dbReference>
<dbReference type="Pfam" id="PF04883">
    <property type="entry name" value="HK97-gp10_like"/>
    <property type="match status" value="1"/>
</dbReference>
<organism evidence="1 2">
    <name type="scientific">Mesorhizobium cantuariense</name>
    <dbReference type="NCBI Taxonomy" id="1300275"/>
    <lineage>
        <taxon>Bacteria</taxon>
        <taxon>Pseudomonadati</taxon>
        <taxon>Pseudomonadota</taxon>
        <taxon>Alphaproteobacteria</taxon>
        <taxon>Hyphomicrobiales</taxon>
        <taxon>Phyllobacteriaceae</taxon>
        <taxon>Mesorhizobium</taxon>
    </lineage>
</organism>
<dbReference type="Proteomes" id="UP001595648">
    <property type="component" value="Unassembled WGS sequence"/>
</dbReference>
<dbReference type="EMBL" id="JBHRVD010000001">
    <property type="protein sequence ID" value="MFC3326205.1"/>
    <property type="molecule type" value="Genomic_DNA"/>
</dbReference>
<dbReference type="RefSeq" id="WP_378984868.1">
    <property type="nucleotide sequence ID" value="NZ_JBHRVD010000001.1"/>
</dbReference>
<dbReference type="NCBIfam" id="TIGR01725">
    <property type="entry name" value="phge_HK97_gp10"/>
    <property type="match status" value="1"/>
</dbReference>
<proteinExistence type="predicted"/>
<name>A0ABV7MWE1_9HYPH</name>
<keyword evidence="2" id="KW-1185">Reference proteome</keyword>
<gene>
    <name evidence="1" type="ORF">ACFOJ9_31310</name>
</gene>
<evidence type="ECO:0000313" key="1">
    <source>
        <dbReference type="EMBL" id="MFC3326205.1"/>
    </source>
</evidence>
<sequence>MAINNGLADLQRRLAAIPKAIKAGVQPALDQGANELVTAQRAVAPRDSGKLKASIKWSVTGDLSRQVTAGGETTTRPARSGQGEYDYALGAEFGTRQSPAQPYFWPGYRLVRKRIRSRIKRAISKSVKASYGK</sequence>
<comment type="caution">
    <text evidence="1">The sequence shown here is derived from an EMBL/GenBank/DDBJ whole genome shotgun (WGS) entry which is preliminary data.</text>
</comment>
<accession>A0ABV7MWE1</accession>
<reference evidence="2" key="1">
    <citation type="journal article" date="2019" name="Int. J. Syst. Evol. Microbiol.">
        <title>The Global Catalogue of Microorganisms (GCM) 10K type strain sequencing project: providing services to taxonomists for standard genome sequencing and annotation.</title>
        <authorList>
            <consortium name="The Broad Institute Genomics Platform"/>
            <consortium name="The Broad Institute Genome Sequencing Center for Infectious Disease"/>
            <person name="Wu L."/>
            <person name="Ma J."/>
        </authorList>
    </citation>
    <scope>NUCLEOTIDE SEQUENCE [LARGE SCALE GENOMIC DNA]</scope>
    <source>
        <strain evidence="2">ICMP 19515</strain>
    </source>
</reference>
<protein>
    <submittedName>
        <fullName evidence="1">HK97-gp10 family putative phage morphogenesis protein</fullName>
    </submittedName>
</protein>
<evidence type="ECO:0000313" key="2">
    <source>
        <dbReference type="Proteomes" id="UP001595648"/>
    </source>
</evidence>